<feature type="region of interest" description="Disordered" evidence="1">
    <location>
        <begin position="257"/>
        <end position="280"/>
    </location>
</feature>
<evidence type="ECO:0000259" key="2">
    <source>
        <dbReference type="PROSITE" id="PS50174"/>
    </source>
</evidence>
<dbReference type="GO" id="GO:0003676">
    <property type="term" value="F:nucleic acid binding"/>
    <property type="evidence" value="ECO:0007669"/>
    <property type="project" value="InterPro"/>
</dbReference>
<dbReference type="GO" id="GO:0032480">
    <property type="term" value="P:negative regulation of type I interferon production"/>
    <property type="evidence" value="ECO:0007669"/>
    <property type="project" value="InterPro"/>
</dbReference>
<feature type="region of interest" description="Disordered" evidence="1">
    <location>
        <begin position="371"/>
        <end position="403"/>
    </location>
</feature>
<name>A0AA36DQE5_CYLNA</name>
<dbReference type="InterPro" id="IPR012677">
    <property type="entry name" value="Nucleotide-bd_a/b_plait_sf"/>
</dbReference>
<dbReference type="GO" id="GO:0039536">
    <property type="term" value="P:negative regulation of RIG-I signaling pathway"/>
    <property type="evidence" value="ECO:0007669"/>
    <property type="project" value="InterPro"/>
</dbReference>
<gene>
    <name evidence="3" type="ORF">CYNAS_LOCUS2756</name>
</gene>
<dbReference type="PANTHER" id="PTHR14390">
    <property type="entry name" value="G PATCH DOMAIN CONTAINING PROTEIN 3"/>
    <property type="match status" value="1"/>
</dbReference>
<keyword evidence="4" id="KW-1185">Reference proteome</keyword>
<dbReference type="Pfam" id="PF01585">
    <property type="entry name" value="G-patch"/>
    <property type="match status" value="1"/>
</dbReference>
<feature type="domain" description="G-patch" evidence="2">
    <location>
        <begin position="412"/>
        <end position="464"/>
    </location>
</feature>
<dbReference type="AlphaFoldDB" id="A0AA36DQE5"/>
<organism evidence="3 4">
    <name type="scientific">Cylicocyclus nassatus</name>
    <name type="common">Nematode worm</name>
    <dbReference type="NCBI Taxonomy" id="53992"/>
    <lineage>
        <taxon>Eukaryota</taxon>
        <taxon>Metazoa</taxon>
        <taxon>Ecdysozoa</taxon>
        <taxon>Nematoda</taxon>
        <taxon>Chromadorea</taxon>
        <taxon>Rhabditida</taxon>
        <taxon>Rhabditina</taxon>
        <taxon>Rhabditomorpha</taxon>
        <taxon>Strongyloidea</taxon>
        <taxon>Strongylidae</taxon>
        <taxon>Cylicocyclus</taxon>
    </lineage>
</organism>
<dbReference type="InterPro" id="IPR000467">
    <property type="entry name" value="G_patch_dom"/>
</dbReference>
<proteinExistence type="predicted"/>
<comment type="caution">
    <text evidence="3">The sequence shown here is derived from an EMBL/GenBank/DDBJ whole genome shotgun (WGS) entry which is preliminary data.</text>
</comment>
<reference evidence="3" key="1">
    <citation type="submission" date="2023-07" db="EMBL/GenBank/DDBJ databases">
        <authorList>
            <consortium name="CYATHOMIX"/>
        </authorList>
    </citation>
    <scope>NUCLEOTIDE SEQUENCE</scope>
    <source>
        <strain evidence="3">N/A</strain>
    </source>
</reference>
<dbReference type="EMBL" id="CATQJL010000001">
    <property type="protein sequence ID" value="CAJ0590773.1"/>
    <property type="molecule type" value="Genomic_DNA"/>
</dbReference>
<evidence type="ECO:0000313" key="3">
    <source>
        <dbReference type="EMBL" id="CAJ0590773.1"/>
    </source>
</evidence>
<dbReference type="PROSITE" id="PS50174">
    <property type="entry name" value="G_PATCH"/>
    <property type="match status" value="1"/>
</dbReference>
<dbReference type="PANTHER" id="PTHR14390:SF2">
    <property type="entry name" value="G PATCH DOMAIN-CONTAINING PROTEIN 3"/>
    <property type="match status" value="1"/>
</dbReference>
<evidence type="ECO:0000256" key="1">
    <source>
        <dbReference type="SAM" id="MobiDB-lite"/>
    </source>
</evidence>
<evidence type="ECO:0000313" key="4">
    <source>
        <dbReference type="Proteomes" id="UP001176961"/>
    </source>
</evidence>
<accession>A0AA36DQE5</accession>
<dbReference type="InterPro" id="IPR040341">
    <property type="entry name" value="GPATCH3"/>
</dbReference>
<feature type="compositionally biased region" description="Acidic residues" evidence="1">
    <location>
        <begin position="270"/>
        <end position="280"/>
    </location>
</feature>
<protein>
    <recommendedName>
        <fullName evidence="2">G-patch domain-containing protein</fullName>
    </recommendedName>
</protein>
<dbReference type="Gene3D" id="3.30.70.330">
    <property type="match status" value="1"/>
</dbReference>
<dbReference type="SMART" id="SM00443">
    <property type="entry name" value="G_patch"/>
    <property type="match status" value="1"/>
</dbReference>
<dbReference type="GO" id="GO:0045893">
    <property type="term" value="P:positive regulation of DNA-templated transcription"/>
    <property type="evidence" value="ECO:0007669"/>
    <property type="project" value="TreeGrafter"/>
</dbReference>
<sequence length="524" mass="60399">MTMNKIRNRDLLDKALSKTAASSNQSNSNENSTKLFYCTVRNIPSTMRSKDLRIYFLDYVENGRFHCFHFRHRPERQEESTTTPQASPAKKESSTSCCVISFTSKEERSRFIQEFHGRHWTNSDGMDIPRRCFVTAVKVAEGSECSSDCVTEADLRQMIELRPPLVMPHGNVGTPTQYFLDQIRLCRLPVSLIAKLGLKSTRRRRKYDSVPFQYSYSVKGDLHLSAKDLLKRKVTEKEQLDEDQSIREQPIPADLTDKILLNDYGPDSDAGADNDDDQCEEWERHEALHDDVTEQDRTKPRKYEEEMEIVWEKGGPGLVWYTDKNYWDEREKGTDCDWAWADDWDVDYSVYYEGKLAASKDARDAVEMREDEAKRSGKLNDSVFTKKNNRELRHERKRRNSGSDVIDIEQYSKGIGSKLLGRMGWKPGAGLGRTQQGRVHPVAIQLEEDGQIGSEKKGFGYHGERMQRTGFAKVPKVHAIASVFDETTDKIPKSYKRVGDDASGDVLFRRAEPTTMKYREKFFK</sequence>
<dbReference type="Proteomes" id="UP001176961">
    <property type="component" value="Unassembled WGS sequence"/>
</dbReference>